<feature type="domain" description="Enolase C-terminal" evidence="4">
    <location>
        <begin position="154"/>
        <end position="244"/>
    </location>
</feature>
<dbReference type="SUPFAM" id="SSF51604">
    <property type="entry name" value="Enolase C-terminal domain-like"/>
    <property type="match status" value="1"/>
</dbReference>
<dbReference type="PANTHER" id="PTHR13794:SF58">
    <property type="entry name" value="MITOCHONDRIAL ENOLASE SUPERFAMILY MEMBER 1"/>
    <property type="match status" value="1"/>
</dbReference>
<dbReference type="InterPro" id="IPR046945">
    <property type="entry name" value="RHMD-like"/>
</dbReference>
<dbReference type="InterPro" id="IPR029017">
    <property type="entry name" value="Enolase-like_N"/>
</dbReference>
<dbReference type="GO" id="GO:0016052">
    <property type="term" value="P:carbohydrate catabolic process"/>
    <property type="evidence" value="ECO:0007669"/>
    <property type="project" value="TreeGrafter"/>
</dbReference>
<reference evidence="5" key="1">
    <citation type="submission" date="2018-05" db="EMBL/GenBank/DDBJ databases">
        <authorList>
            <person name="Lanie J.A."/>
            <person name="Ng W.-L."/>
            <person name="Kazmierczak K.M."/>
            <person name="Andrzejewski T.M."/>
            <person name="Davidsen T.M."/>
            <person name="Wayne K.J."/>
            <person name="Tettelin H."/>
            <person name="Glass J.I."/>
            <person name="Rusch D."/>
            <person name="Podicherti R."/>
            <person name="Tsui H.-C.T."/>
            <person name="Winkler M.E."/>
        </authorList>
    </citation>
    <scope>NUCLEOTIDE SEQUENCE</scope>
</reference>
<dbReference type="GO" id="GO:0000287">
    <property type="term" value="F:magnesium ion binding"/>
    <property type="evidence" value="ECO:0007669"/>
    <property type="project" value="TreeGrafter"/>
</dbReference>
<gene>
    <name evidence="5" type="ORF">METZ01_LOCUS415613</name>
</gene>
<dbReference type="AlphaFoldDB" id="A0A382WVW9"/>
<keyword evidence="2" id="KW-0479">Metal-binding</keyword>
<dbReference type="InterPro" id="IPR036849">
    <property type="entry name" value="Enolase-like_C_sf"/>
</dbReference>
<dbReference type="Gene3D" id="3.20.20.120">
    <property type="entry name" value="Enolase-like C-terminal domain"/>
    <property type="match status" value="1"/>
</dbReference>
<proteinExistence type="predicted"/>
<name>A0A382WVW9_9ZZZZ</name>
<evidence type="ECO:0000259" key="4">
    <source>
        <dbReference type="Pfam" id="PF13378"/>
    </source>
</evidence>
<feature type="non-terminal residue" evidence="5">
    <location>
        <position position="246"/>
    </location>
</feature>
<dbReference type="GO" id="GO:0016836">
    <property type="term" value="F:hydro-lyase activity"/>
    <property type="evidence" value="ECO:0007669"/>
    <property type="project" value="TreeGrafter"/>
</dbReference>
<evidence type="ECO:0000313" key="5">
    <source>
        <dbReference type="EMBL" id="SVD62759.1"/>
    </source>
</evidence>
<organism evidence="5">
    <name type="scientific">marine metagenome</name>
    <dbReference type="NCBI Taxonomy" id="408172"/>
    <lineage>
        <taxon>unclassified sequences</taxon>
        <taxon>metagenomes</taxon>
        <taxon>ecological metagenomes</taxon>
    </lineage>
</organism>
<dbReference type="EMBL" id="UINC01162801">
    <property type="protein sequence ID" value="SVD62759.1"/>
    <property type="molecule type" value="Genomic_DNA"/>
</dbReference>
<dbReference type="SUPFAM" id="SSF54826">
    <property type="entry name" value="Enolase N-terminal domain-like"/>
    <property type="match status" value="1"/>
</dbReference>
<evidence type="ECO:0000256" key="3">
    <source>
        <dbReference type="ARBA" id="ARBA00022842"/>
    </source>
</evidence>
<dbReference type="Gene3D" id="3.30.390.10">
    <property type="entry name" value="Enolase-like, N-terminal domain"/>
    <property type="match status" value="1"/>
</dbReference>
<protein>
    <recommendedName>
        <fullName evidence="4">Enolase C-terminal domain-containing protein</fullName>
    </recommendedName>
</protein>
<dbReference type="Pfam" id="PF13378">
    <property type="entry name" value="MR_MLE_C"/>
    <property type="match status" value="1"/>
</dbReference>
<dbReference type="PANTHER" id="PTHR13794">
    <property type="entry name" value="ENOLASE SUPERFAMILY, MANDELATE RACEMASE"/>
    <property type="match status" value="1"/>
</dbReference>
<comment type="cofactor">
    <cofactor evidence="1">
        <name>Mg(2+)</name>
        <dbReference type="ChEBI" id="CHEBI:18420"/>
    </cofactor>
</comment>
<sequence length="246" mass="27799">MYTNQKITKIEGFALSSEYGDGKVFGQPKGKKSIGFIEVTSESGAKGFGEAYCGIYSPELIKPIVKFLSNYIIGKTLDDLSFFDEIDMIPFIGYTGILQGVRVGAELAVMDLIGKIEEKPVHELFPYQEKKKEIKCYYSGGSVVFTPDSIKQDIEDLSKMGFGAYKMRVGHQTWGQDIHRVETAAKLLKNKNLMVDAIMGTLKKKWTLMDAELKIKDLLNYNIFWIEEPLCPTSISDYEKLRKKSK</sequence>
<keyword evidence="3" id="KW-0460">Magnesium</keyword>
<accession>A0A382WVW9</accession>
<dbReference type="InterPro" id="IPR029065">
    <property type="entry name" value="Enolase_C-like"/>
</dbReference>
<evidence type="ECO:0000256" key="2">
    <source>
        <dbReference type="ARBA" id="ARBA00022723"/>
    </source>
</evidence>
<evidence type="ECO:0000256" key="1">
    <source>
        <dbReference type="ARBA" id="ARBA00001946"/>
    </source>
</evidence>